<evidence type="ECO:0000313" key="3">
    <source>
        <dbReference type="Proteomes" id="UP000502035"/>
    </source>
</evidence>
<dbReference type="Gene3D" id="3.40.630.30">
    <property type="match status" value="1"/>
</dbReference>
<keyword evidence="3" id="KW-1185">Reference proteome</keyword>
<dbReference type="PANTHER" id="PTHR43792:SF1">
    <property type="entry name" value="N-ACETYLTRANSFERASE DOMAIN-CONTAINING PROTEIN"/>
    <property type="match status" value="1"/>
</dbReference>
<dbReference type="RefSeq" id="WP_166320290.1">
    <property type="nucleotide sequence ID" value="NZ_CP049866.1"/>
</dbReference>
<organism evidence="2 3">
    <name type="scientific">Nocardioides piscis</name>
    <dbReference type="NCBI Taxonomy" id="2714938"/>
    <lineage>
        <taxon>Bacteria</taxon>
        <taxon>Bacillati</taxon>
        <taxon>Actinomycetota</taxon>
        <taxon>Actinomycetes</taxon>
        <taxon>Propionibacteriales</taxon>
        <taxon>Nocardioidaceae</taxon>
        <taxon>Nocardioides</taxon>
    </lineage>
</organism>
<dbReference type="SUPFAM" id="SSF55729">
    <property type="entry name" value="Acyl-CoA N-acyltransferases (Nat)"/>
    <property type="match status" value="1"/>
</dbReference>
<dbReference type="KEGG" id="npi:G7071_15680"/>
<dbReference type="InterPro" id="IPR000182">
    <property type="entry name" value="GNAT_dom"/>
</dbReference>
<dbReference type="InterPro" id="IPR051531">
    <property type="entry name" value="N-acetyltransferase"/>
</dbReference>
<dbReference type="EMBL" id="CP049866">
    <property type="protein sequence ID" value="QIK76650.1"/>
    <property type="molecule type" value="Genomic_DNA"/>
</dbReference>
<keyword evidence="2" id="KW-0808">Transferase</keyword>
<proteinExistence type="predicted"/>
<accession>A0A6G7YIT6</accession>
<name>A0A6G7YIT6_9ACTN</name>
<feature type="domain" description="N-acetyltransferase" evidence="1">
    <location>
        <begin position="14"/>
        <end position="185"/>
    </location>
</feature>
<evidence type="ECO:0000259" key="1">
    <source>
        <dbReference type="PROSITE" id="PS51186"/>
    </source>
</evidence>
<protein>
    <submittedName>
        <fullName evidence="2">GNAT family N-acetyltransferase</fullName>
    </submittedName>
</protein>
<dbReference type="InterPro" id="IPR016181">
    <property type="entry name" value="Acyl_CoA_acyltransferase"/>
</dbReference>
<gene>
    <name evidence="2" type="ORF">G7071_15680</name>
</gene>
<dbReference type="GO" id="GO:0016747">
    <property type="term" value="F:acyltransferase activity, transferring groups other than amino-acyl groups"/>
    <property type="evidence" value="ECO:0007669"/>
    <property type="project" value="InterPro"/>
</dbReference>
<dbReference type="CDD" id="cd04301">
    <property type="entry name" value="NAT_SF"/>
    <property type="match status" value="1"/>
</dbReference>
<dbReference type="Proteomes" id="UP000502035">
    <property type="component" value="Chromosome"/>
</dbReference>
<dbReference type="Pfam" id="PF13302">
    <property type="entry name" value="Acetyltransf_3"/>
    <property type="match status" value="1"/>
</dbReference>
<dbReference type="PROSITE" id="PS51186">
    <property type="entry name" value="GNAT"/>
    <property type="match status" value="1"/>
</dbReference>
<evidence type="ECO:0000313" key="2">
    <source>
        <dbReference type="EMBL" id="QIK76650.1"/>
    </source>
</evidence>
<reference evidence="2 3" key="1">
    <citation type="submission" date="2020-03" db="EMBL/GenBank/DDBJ databases">
        <title>Nocardioides sp. nov., isolated from fish.</title>
        <authorList>
            <person name="Hyun D.-W."/>
            <person name="Bae J.-W."/>
        </authorList>
    </citation>
    <scope>NUCLEOTIDE SEQUENCE [LARGE SCALE GENOMIC DNA]</scope>
    <source>
        <strain evidence="2 3">HDW12A</strain>
    </source>
</reference>
<sequence>MTDDEFTQLRTPRLHLRRFRASDIETFARYRSDPAVARYQGWDAPYPIEHATEFVTTMATAPTDVPGDWLQIAIARTGDGALVGDCAFASQAHDERTVEIGFTVAPEHQGVGYAREAVSLLLRFLFGHLDKHRVTASCDSRNVPSAKVLAAVGMRREGHLVESTWAKDEWTDDLLFAILEREWMS</sequence>
<dbReference type="AlphaFoldDB" id="A0A6G7YIT6"/>
<dbReference type="PANTHER" id="PTHR43792">
    <property type="entry name" value="GNAT FAMILY, PUTATIVE (AFU_ORTHOLOGUE AFUA_3G00765)-RELATED-RELATED"/>
    <property type="match status" value="1"/>
</dbReference>